<proteinExistence type="predicted"/>
<gene>
    <name evidence="2" type="ORF">PANT_16d00073</name>
</gene>
<dbReference type="Proteomes" id="UP000011976">
    <property type="component" value="Unassembled WGS sequence"/>
</dbReference>
<evidence type="ECO:0000313" key="2">
    <source>
        <dbReference type="EMBL" id="GAC75630.1"/>
    </source>
</evidence>
<accession>M9M562</accession>
<name>M9M562_PSEA3</name>
<organism evidence="2 3">
    <name type="scientific">Pseudozyma antarctica (strain T-34)</name>
    <name type="common">Yeast</name>
    <name type="synonym">Candida antarctica</name>
    <dbReference type="NCBI Taxonomy" id="1151754"/>
    <lineage>
        <taxon>Eukaryota</taxon>
        <taxon>Fungi</taxon>
        <taxon>Dikarya</taxon>
        <taxon>Basidiomycota</taxon>
        <taxon>Ustilaginomycotina</taxon>
        <taxon>Ustilaginomycetes</taxon>
        <taxon>Ustilaginales</taxon>
        <taxon>Ustilaginaceae</taxon>
        <taxon>Moesziomyces</taxon>
    </lineage>
</organism>
<dbReference type="AlphaFoldDB" id="M9M562"/>
<dbReference type="EMBL" id="DF196782">
    <property type="protein sequence ID" value="GAC75630.1"/>
    <property type="molecule type" value="Genomic_DNA"/>
</dbReference>
<evidence type="ECO:0000256" key="1">
    <source>
        <dbReference type="SAM" id="MobiDB-lite"/>
    </source>
</evidence>
<reference evidence="3" key="1">
    <citation type="journal article" date="2013" name="Genome Announc.">
        <title>Genome sequence of the basidiomycetous yeast Pseudozyma antarctica T-34, a producer of the glycolipid biosurfactants mannosylerythritol lipids.</title>
        <authorList>
            <person name="Morita T."/>
            <person name="Koike H."/>
            <person name="Koyama Y."/>
            <person name="Hagiwara H."/>
            <person name="Ito E."/>
            <person name="Fukuoka T."/>
            <person name="Imura T."/>
            <person name="Machida M."/>
            <person name="Kitamoto D."/>
        </authorList>
    </citation>
    <scope>NUCLEOTIDE SEQUENCE [LARGE SCALE GENOMIC DNA]</scope>
    <source>
        <strain evidence="3">T-34</strain>
    </source>
</reference>
<feature type="region of interest" description="Disordered" evidence="1">
    <location>
        <begin position="1"/>
        <end position="33"/>
    </location>
</feature>
<sequence length="168" mass="17731">MGGGGVSASGNPPRDGAASSISREKDAVRLEEDRQSATAFFWNQSQACTVSYRQDGQAGFKVDTAVAVKAPVEIPQILGPKPTESTNLERLHRVASDPLRCASARMHGRGVALPPITTSFCPSPSPYPPSTSRSLPPSAPYTRIRASSLIASLVKYCEHAPKATLAAL</sequence>
<feature type="compositionally biased region" description="Basic and acidic residues" evidence="1">
    <location>
        <begin position="22"/>
        <end position="33"/>
    </location>
</feature>
<evidence type="ECO:0000313" key="3">
    <source>
        <dbReference type="Proteomes" id="UP000011976"/>
    </source>
</evidence>
<protein>
    <submittedName>
        <fullName evidence="2">Uncharacterized conserved protein</fullName>
    </submittedName>
</protein>